<dbReference type="CDD" id="cd01166">
    <property type="entry name" value="KdgK"/>
    <property type="match status" value="1"/>
</dbReference>
<feature type="domain" description="Carbohydrate kinase PfkB" evidence="4">
    <location>
        <begin position="1"/>
        <end position="295"/>
    </location>
</feature>
<dbReference type="Proteomes" id="UP001589795">
    <property type="component" value="Unassembled WGS sequence"/>
</dbReference>
<dbReference type="InterPro" id="IPR050306">
    <property type="entry name" value="PfkB_Carbo_kinase"/>
</dbReference>
<keyword evidence="2" id="KW-0808">Transferase</keyword>
<accession>A0ABV6CLF2</accession>
<dbReference type="PANTHER" id="PTHR43085:SF15">
    <property type="entry name" value="2-DEHYDRO-3-DEOXYGLUCONOKINASE"/>
    <property type="match status" value="1"/>
</dbReference>
<dbReference type="InterPro" id="IPR011611">
    <property type="entry name" value="PfkB_dom"/>
</dbReference>
<dbReference type="RefSeq" id="WP_265506603.1">
    <property type="nucleotide sequence ID" value="NZ_JAOTBE010000014.1"/>
</dbReference>
<dbReference type="GO" id="GO:0016301">
    <property type="term" value="F:kinase activity"/>
    <property type="evidence" value="ECO:0007669"/>
    <property type="project" value="UniProtKB-KW"/>
</dbReference>
<proteinExistence type="inferred from homology"/>
<sequence>MNRILSIGEAMVEMSQADQPGLWRLGMAGDTLNTAWYLRGLLGVDWQVAYLTRVGTGEFSSRMLDFLDSEGVSTAHIRREADREIGLYAISLRDGERSFAYWRDSSAARRLADDPAELAAALAGCRLAYLSGITLAILPEAGRANLLAALRDARAAGTTVVFDPNLRPRLWPDTQTMCALVQAAAGEADLVLPSFDDEAAFFGDAAPTATVARYLASGASQVVVKNGGAAMAFGGIEGDGTVADLTPEAPLDTTAAGDSFNAGYLAAWLSGADCETAIRAGHALSRQVIRHRGALVPAALEAVATRTSDRPAPA</sequence>
<dbReference type="Pfam" id="PF00294">
    <property type="entry name" value="PfkB"/>
    <property type="match status" value="1"/>
</dbReference>
<evidence type="ECO:0000259" key="4">
    <source>
        <dbReference type="Pfam" id="PF00294"/>
    </source>
</evidence>
<dbReference type="SUPFAM" id="SSF53613">
    <property type="entry name" value="Ribokinase-like"/>
    <property type="match status" value="1"/>
</dbReference>
<gene>
    <name evidence="5" type="ORF">ACFFIZ_15030</name>
</gene>
<evidence type="ECO:0000256" key="2">
    <source>
        <dbReference type="ARBA" id="ARBA00022679"/>
    </source>
</evidence>
<dbReference type="InterPro" id="IPR029056">
    <property type="entry name" value="Ribokinase-like"/>
</dbReference>
<dbReference type="PROSITE" id="PS00584">
    <property type="entry name" value="PFKB_KINASES_2"/>
    <property type="match status" value="1"/>
</dbReference>
<keyword evidence="3 5" id="KW-0418">Kinase</keyword>
<protein>
    <submittedName>
        <fullName evidence="5">Sugar kinase</fullName>
    </submittedName>
</protein>
<organism evidence="5 6">
    <name type="scientific">Paracoccus rhizosphaerae</name>
    <dbReference type="NCBI Taxonomy" id="1133347"/>
    <lineage>
        <taxon>Bacteria</taxon>
        <taxon>Pseudomonadati</taxon>
        <taxon>Pseudomonadota</taxon>
        <taxon>Alphaproteobacteria</taxon>
        <taxon>Rhodobacterales</taxon>
        <taxon>Paracoccaceae</taxon>
        <taxon>Paracoccus</taxon>
    </lineage>
</organism>
<name>A0ABV6CLF2_9RHOB</name>
<dbReference type="Gene3D" id="3.40.1190.20">
    <property type="match status" value="1"/>
</dbReference>
<evidence type="ECO:0000313" key="6">
    <source>
        <dbReference type="Proteomes" id="UP001589795"/>
    </source>
</evidence>
<keyword evidence="6" id="KW-1185">Reference proteome</keyword>
<dbReference type="InterPro" id="IPR002173">
    <property type="entry name" value="Carboh/pur_kinase_PfkB_CS"/>
</dbReference>
<comment type="similarity">
    <text evidence="1">Belongs to the carbohydrate kinase PfkB family.</text>
</comment>
<evidence type="ECO:0000256" key="1">
    <source>
        <dbReference type="ARBA" id="ARBA00010688"/>
    </source>
</evidence>
<evidence type="ECO:0000313" key="5">
    <source>
        <dbReference type="EMBL" id="MFC0201586.1"/>
    </source>
</evidence>
<evidence type="ECO:0000256" key="3">
    <source>
        <dbReference type="ARBA" id="ARBA00022777"/>
    </source>
</evidence>
<dbReference type="PANTHER" id="PTHR43085">
    <property type="entry name" value="HEXOKINASE FAMILY MEMBER"/>
    <property type="match status" value="1"/>
</dbReference>
<reference evidence="5 6" key="1">
    <citation type="submission" date="2024-09" db="EMBL/GenBank/DDBJ databases">
        <authorList>
            <person name="Sun Q."/>
            <person name="Mori K."/>
        </authorList>
    </citation>
    <scope>NUCLEOTIDE SEQUENCE [LARGE SCALE GENOMIC DNA]</scope>
    <source>
        <strain evidence="5 6">CCM 7904</strain>
    </source>
</reference>
<comment type="caution">
    <text evidence="5">The sequence shown here is derived from an EMBL/GenBank/DDBJ whole genome shotgun (WGS) entry which is preliminary data.</text>
</comment>
<dbReference type="EMBL" id="JBHLWQ010000137">
    <property type="protein sequence ID" value="MFC0201586.1"/>
    <property type="molecule type" value="Genomic_DNA"/>
</dbReference>